<dbReference type="InterPro" id="IPR018540">
    <property type="entry name" value="Spo0E-like"/>
</dbReference>
<dbReference type="SUPFAM" id="SSF140500">
    <property type="entry name" value="BAS1536-like"/>
    <property type="match status" value="1"/>
</dbReference>
<organism evidence="1 2">
    <name type="scientific">Heyndrickxia oleronia</name>
    <dbReference type="NCBI Taxonomy" id="38875"/>
    <lineage>
        <taxon>Bacteria</taxon>
        <taxon>Bacillati</taxon>
        <taxon>Bacillota</taxon>
        <taxon>Bacilli</taxon>
        <taxon>Bacillales</taxon>
        <taxon>Bacillaceae</taxon>
        <taxon>Heyndrickxia</taxon>
    </lineage>
</organism>
<comment type="caution">
    <text evidence="1">The sequence shown here is derived from an EMBL/GenBank/DDBJ whole genome shotgun (WGS) entry which is preliminary data.</text>
</comment>
<evidence type="ECO:0000313" key="1">
    <source>
        <dbReference type="EMBL" id="MDH5162281.1"/>
    </source>
</evidence>
<dbReference type="AlphaFoldDB" id="A0AAW6STZ0"/>
<dbReference type="GeneID" id="79868484"/>
<protein>
    <submittedName>
        <fullName evidence="1">Aspartyl-phosphate phosphatase Spo0E family protein</fullName>
    </submittedName>
</protein>
<dbReference type="Gene3D" id="4.10.280.10">
    <property type="entry name" value="Helix-loop-helix DNA-binding domain"/>
    <property type="match status" value="1"/>
</dbReference>
<name>A0AAW6STZ0_9BACI</name>
<dbReference type="GO" id="GO:0046983">
    <property type="term" value="F:protein dimerization activity"/>
    <property type="evidence" value="ECO:0007669"/>
    <property type="project" value="InterPro"/>
</dbReference>
<reference evidence="1" key="1">
    <citation type="submission" date="2023-03" db="EMBL/GenBank/DDBJ databases">
        <title>Bacterial isolates from washroom surfaces on a university campus.</title>
        <authorList>
            <person name="Holman D.B."/>
            <person name="Gzyl K.E."/>
            <person name="Taheri A.E."/>
        </authorList>
    </citation>
    <scope>NUCLEOTIDE SEQUENCE</scope>
    <source>
        <strain evidence="1">RD03</strain>
    </source>
</reference>
<evidence type="ECO:0000313" key="2">
    <source>
        <dbReference type="Proteomes" id="UP001159179"/>
    </source>
</evidence>
<gene>
    <name evidence="1" type="ORF">P5X88_15200</name>
</gene>
<dbReference type="EMBL" id="JAROYP010000008">
    <property type="protein sequence ID" value="MDH5162281.1"/>
    <property type="molecule type" value="Genomic_DNA"/>
</dbReference>
<accession>A0AAW6STZ0</accession>
<proteinExistence type="predicted"/>
<dbReference type="RefSeq" id="WP_078110326.1">
    <property type="nucleotide sequence ID" value="NZ_BOQX01000004.1"/>
</dbReference>
<dbReference type="GO" id="GO:0043937">
    <property type="term" value="P:regulation of sporulation"/>
    <property type="evidence" value="ECO:0007669"/>
    <property type="project" value="InterPro"/>
</dbReference>
<dbReference type="InterPro" id="IPR037208">
    <property type="entry name" value="Spo0E-like_sf"/>
</dbReference>
<dbReference type="InterPro" id="IPR036638">
    <property type="entry name" value="HLH_DNA-bd_sf"/>
</dbReference>
<dbReference type="Proteomes" id="UP001159179">
    <property type="component" value="Unassembled WGS sequence"/>
</dbReference>
<dbReference type="Pfam" id="PF09388">
    <property type="entry name" value="SpoOE-like"/>
    <property type="match status" value="1"/>
</dbReference>
<sequence length="55" mass="6754">MIGENTYFQLKEKIESLRKKMIERGMKKGFQDQETLFFSKELDKLIYHYQMKSMN</sequence>